<dbReference type="PANTHER" id="PTHR22961">
    <property type="entry name" value="SER/THR PROTEIN KINASE-TRB"/>
    <property type="match status" value="1"/>
</dbReference>
<proteinExistence type="predicted"/>
<evidence type="ECO:0000313" key="2">
    <source>
        <dbReference type="EMBL" id="KAK8763599.1"/>
    </source>
</evidence>
<feature type="region of interest" description="Disordered" evidence="1">
    <location>
        <begin position="1"/>
        <end position="25"/>
    </location>
</feature>
<protein>
    <submittedName>
        <fullName evidence="2">Uncharacterized protein</fullName>
    </submittedName>
</protein>
<dbReference type="AlphaFoldDB" id="A0AAQ4DMA9"/>
<keyword evidence="3" id="KW-1185">Reference proteome</keyword>
<dbReference type="EMBL" id="JARKHS020029172">
    <property type="protein sequence ID" value="KAK8763599.1"/>
    <property type="molecule type" value="Genomic_DNA"/>
</dbReference>
<gene>
    <name evidence="2" type="ORF">V5799_033795</name>
</gene>
<organism evidence="2 3">
    <name type="scientific">Amblyomma americanum</name>
    <name type="common">Lone star tick</name>
    <dbReference type="NCBI Taxonomy" id="6943"/>
    <lineage>
        <taxon>Eukaryota</taxon>
        <taxon>Metazoa</taxon>
        <taxon>Ecdysozoa</taxon>
        <taxon>Arthropoda</taxon>
        <taxon>Chelicerata</taxon>
        <taxon>Arachnida</taxon>
        <taxon>Acari</taxon>
        <taxon>Parasitiformes</taxon>
        <taxon>Ixodida</taxon>
        <taxon>Ixodoidea</taxon>
        <taxon>Ixodidae</taxon>
        <taxon>Amblyomminae</taxon>
        <taxon>Amblyomma</taxon>
    </lineage>
</organism>
<sequence length="113" mass="12658">MKRARYDDPQPSTSSECPKEGTPVKMNTVRKAGPYLLGPKLGTSPVCSITQCLAKKEGTDEFYTIKVLIIKDPEEETQEDRQGKMLLHTEYSLLSMLHDQDGVVHHHGIFKAS</sequence>
<reference evidence="2 3" key="1">
    <citation type="journal article" date="2023" name="Arcadia Sci">
        <title>De novo assembly of a long-read Amblyomma americanum tick genome.</title>
        <authorList>
            <person name="Chou S."/>
            <person name="Poskanzer K.E."/>
            <person name="Rollins M."/>
            <person name="Thuy-Boun P.S."/>
        </authorList>
    </citation>
    <scope>NUCLEOTIDE SEQUENCE [LARGE SCALE GENOMIC DNA]</scope>
    <source>
        <strain evidence="2">F_SG_1</strain>
        <tissue evidence="2">Salivary glands</tissue>
    </source>
</reference>
<comment type="caution">
    <text evidence="2">The sequence shown here is derived from an EMBL/GenBank/DDBJ whole genome shotgun (WGS) entry which is preliminary data.</text>
</comment>
<accession>A0AAQ4DMA9</accession>
<dbReference type="Proteomes" id="UP001321473">
    <property type="component" value="Unassembled WGS sequence"/>
</dbReference>
<name>A0AAQ4DMA9_AMBAM</name>
<dbReference type="PANTHER" id="PTHR22961:SF16">
    <property type="entry name" value="SERINE_THREONINE-PROTEIN KINASE 40"/>
    <property type="match status" value="1"/>
</dbReference>
<evidence type="ECO:0000313" key="3">
    <source>
        <dbReference type="Proteomes" id="UP001321473"/>
    </source>
</evidence>
<evidence type="ECO:0000256" key="1">
    <source>
        <dbReference type="SAM" id="MobiDB-lite"/>
    </source>
</evidence>
<dbReference type="InterPro" id="IPR024104">
    <property type="entry name" value="Tribbles/Ser_Thr_kinase_40"/>
</dbReference>